<name>A0A8K0C7V3_IGNLU</name>
<evidence type="ECO:0000256" key="2">
    <source>
        <dbReference type="ARBA" id="ARBA00022574"/>
    </source>
</evidence>
<dbReference type="InterPro" id="IPR011992">
    <property type="entry name" value="EF-hand-dom_pair"/>
</dbReference>
<dbReference type="InterPro" id="IPR001680">
    <property type="entry name" value="WD40_rpt"/>
</dbReference>
<dbReference type="Gene3D" id="2.130.10.10">
    <property type="entry name" value="YVTN repeat-like/Quinoprotein amine dehydrogenase"/>
    <property type="match status" value="3"/>
</dbReference>
<feature type="compositionally biased region" description="Basic and acidic residues" evidence="5">
    <location>
        <begin position="675"/>
        <end position="684"/>
    </location>
</feature>
<dbReference type="InterPro" id="IPR019775">
    <property type="entry name" value="WD40_repeat_CS"/>
</dbReference>
<dbReference type="PROSITE" id="PS50082">
    <property type="entry name" value="WD_REPEATS_2"/>
    <property type="match status" value="4"/>
</dbReference>
<dbReference type="PROSITE" id="PS00678">
    <property type="entry name" value="WD_REPEATS_1"/>
    <property type="match status" value="2"/>
</dbReference>
<dbReference type="InterPro" id="IPR036322">
    <property type="entry name" value="WD40_repeat_dom_sf"/>
</dbReference>
<evidence type="ECO:0000313" key="7">
    <source>
        <dbReference type="Proteomes" id="UP000801492"/>
    </source>
</evidence>
<evidence type="ECO:0000256" key="4">
    <source>
        <dbReference type="PROSITE-ProRule" id="PRU00221"/>
    </source>
</evidence>
<dbReference type="PANTHER" id="PTHR44324">
    <property type="entry name" value="WD40 REPEAT DOMAIN 95"/>
    <property type="match status" value="1"/>
</dbReference>
<dbReference type="SUPFAM" id="SSF47473">
    <property type="entry name" value="EF-hand"/>
    <property type="match status" value="1"/>
</dbReference>
<dbReference type="PANTHER" id="PTHR44324:SF6">
    <property type="entry name" value="EF-HAND CALCIUM BINDING DOMAIN 8"/>
    <property type="match status" value="1"/>
</dbReference>
<keyword evidence="3" id="KW-0677">Repeat</keyword>
<reference evidence="6" key="1">
    <citation type="submission" date="2019-08" db="EMBL/GenBank/DDBJ databases">
        <title>The genome of the North American firefly Photinus pyralis.</title>
        <authorList>
            <consortium name="Photinus pyralis genome working group"/>
            <person name="Fallon T.R."/>
            <person name="Sander Lower S.E."/>
            <person name="Weng J.-K."/>
        </authorList>
    </citation>
    <scope>NUCLEOTIDE SEQUENCE</scope>
    <source>
        <strain evidence="6">TRF0915ILg1</strain>
        <tissue evidence="6">Whole body</tissue>
    </source>
</reference>
<dbReference type="AlphaFoldDB" id="A0A8K0C7V3"/>
<keyword evidence="7" id="KW-1185">Reference proteome</keyword>
<feature type="repeat" description="WD" evidence="4">
    <location>
        <begin position="479"/>
        <end position="520"/>
    </location>
</feature>
<dbReference type="InterPro" id="IPR015943">
    <property type="entry name" value="WD40/YVTN_repeat-like_dom_sf"/>
</dbReference>
<gene>
    <name evidence="6" type="ORF">ILUMI_25755</name>
</gene>
<keyword evidence="2 4" id="KW-0853">WD repeat</keyword>
<protein>
    <recommendedName>
        <fullName evidence="1">WD repeat-containing protein on Y chromosome</fullName>
    </recommendedName>
</protein>
<evidence type="ECO:0000256" key="1">
    <source>
        <dbReference type="ARBA" id="ARBA00014901"/>
    </source>
</evidence>
<feature type="compositionally biased region" description="Low complexity" evidence="5">
    <location>
        <begin position="709"/>
        <end position="733"/>
    </location>
</feature>
<feature type="region of interest" description="Disordered" evidence="5">
    <location>
        <begin position="672"/>
        <end position="733"/>
    </location>
</feature>
<dbReference type="InterPro" id="IPR051242">
    <property type="entry name" value="WD-EF-hand_domain"/>
</dbReference>
<feature type="repeat" description="WD" evidence="4">
    <location>
        <begin position="390"/>
        <end position="431"/>
    </location>
</feature>
<feature type="repeat" description="WD" evidence="4">
    <location>
        <begin position="881"/>
        <end position="914"/>
    </location>
</feature>
<dbReference type="SMART" id="SM00320">
    <property type="entry name" value="WD40"/>
    <property type="match status" value="10"/>
</dbReference>
<proteinExistence type="predicted"/>
<dbReference type="EMBL" id="VTPC01090970">
    <property type="protein sequence ID" value="KAF2880421.1"/>
    <property type="molecule type" value="Genomic_DNA"/>
</dbReference>
<dbReference type="Pfam" id="PF00400">
    <property type="entry name" value="WD40"/>
    <property type="match status" value="3"/>
</dbReference>
<evidence type="ECO:0000256" key="5">
    <source>
        <dbReference type="SAM" id="MobiDB-lite"/>
    </source>
</evidence>
<evidence type="ECO:0000256" key="3">
    <source>
        <dbReference type="ARBA" id="ARBA00022737"/>
    </source>
</evidence>
<dbReference type="Proteomes" id="UP000801492">
    <property type="component" value="Unassembled WGS sequence"/>
</dbReference>
<evidence type="ECO:0000313" key="6">
    <source>
        <dbReference type="EMBL" id="KAF2880421.1"/>
    </source>
</evidence>
<dbReference type="SUPFAM" id="SSF50978">
    <property type="entry name" value="WD40 repeat-like"/>
    <property type="match status" value="2"/>
</dbReference>
<organism evidence="6 7">
    <name type="scientific">Ignelater luminosus</name>
    <name type="common">Cucubano</name>
    <name type="synonym">Pyrophorus luminosus</name>
    <dbReference type="NCBI Taxonomy" id="2038154"/>
    <lineage>
        <taxon>Eukaryota</taxon>
        <taxon>Metazoa</taxon>
        <taxon>Ecdysozoa</taxon>
        <taxon>Arthropoda</taxon>
        <taxon>Hexapoda</taxon>
        <taxon>Insecta</taxon>
        <taxon>Pterygota</taxon>
        <taxon>Neoptera</taxon>
        <taxon>Endopterygota</taxon>
        <taxon>Coleoptera</taxon>
        <taxon>Polyphaga</taxon>
        <taxon>Elateriformia</taxon>
        <taxon>Elateroidea</taxon>
        <taxon>Elateridae</taxon>
        <taxon>Agrypninae</taxon>
        <taxon>Pyrophorini</taxon>
        <taxon>Ignelater</taxon>
    </lineage>
</organism>
<dbReference type="OrthoDB" id="5980302at2759"/>
<sequence length="1083" mass="121647">MSSAVSSRRKKIQKSTATEVKNVENLGLHDRLEEHHLLKIYHAFIERDPPVLDRKQLEKVLHDIAKITYEENEFEILFVRINIKRDGLVTWDEFISHLILGFQEKEVSIEFQSLEPPIFRPPRLLRSNHRHPVNRITFCPTLKLDGSYSYADGSYLTCSKDGVINYWSLDMQLDRTVQSTCPELKVQQTWVLDLICLPDVSVVCTSSSERDLRFYDTSARKFELRIMISSLEDAVCCMHYEFSQDVNEESKLILGDMGGNVRVLMFSPVGRGPFKSQPGIPLLHVRYEPVGKGLVSGFRVVEFKSLHTDWVRQVSYYKSLHCFVSCAACSKAAVIMKDITESKGTYLYKIPKGAWCFEISEKSHVIATGGPDCLVRVWNPFVPNKPNAIFLGHHAGIVAIVLQDSGKKLFSLAKDKCIKVWDVIAQTCLQTYTSLPPELGEYTDFTILYNPDNRQLLLGSVMIVVLHLCPKQSGEHTDGNTHSLGVSVVLYNPLFKVVLTCGLDSFIIVWDPWNGRRMSVVKEAHTRLLHGEQIPVEITAATFDPGNQLLLTGAGDGSLKMWNFNTGTCLRNMSIEPGCEITSVVWIQGRILAIGWNRHITEFADSGGAAGPGGAFAKPWDTRHTEDVLCAAARIPQTLATSTYNGELVLWRLETGQPYKRYNVANPTGRIRIQHKIEKDEKPRPHSRPTGPAAGRASRSGSIFGRKMSVTTKSPVSTAATTPTSQISSSPQARARRISIVHVPETCVPLRGLAVHSMLFLSSRKMRPATATLLVAVENGSIQVWSHHPAGGFITSFSAIHTAGDYVISMATDRDNEYLFTGTTAGYIKTWLMKGFYPFEQEHVCMPKYRLIFPFMWKDLIEGRAKRANRNQPKPVLLSSHKAHMMPVSGLSYINEAKILISCSADCSARMWTLGGRYLGTLGTFKPWIPIKIDTPPGEGHEYKTPPDIFRMASSTTFKVYMGGKYERRLTKKQEQQAEQEMTKTDLSKGSVYGKRLEAPVLGNYYKLPERTTGRHDFTLDTSFAYIPVYQHLIMPAPCEMPRPQTPEAVAALRYKKEKLIAQRASRGSLRSAYSVYSSKVKY</sequence>
<comment type="caution">
    <text evidence="6">The sequence shown here is derived from an EMBL/GenBank/DDBJ whole genome shotgun (WGS) entry which is preliminary data.</text>
</comment>
<feature type="repeat" description="WD" evidence="4">
    <location>
        <begin position="538"/>
        <end position="572"/>
    </location>
</feature>
<dbReference type="PROSITE" id="PS50294">
    <property type="entry name" value="WD_REPEATS_REGION"/>
    <property type="match status" value="1"/>
</dbReference>
<accession>A0A8K0C7V3</accession>